<feature type="domain" description="HTH tetR-type" evidence="5">
    <location>
        <begin position="283"/>
        <end position="343"/>
    </location>
</feature>
<dbReference type="Proteomes" id="UP001189792">
    <property type="component" value="Unassembled WGS sequence"/>
</dbReference>
<name>A0ABM9L1E0_9RALS</name>
<keyword evidence="2 3" id="KW-0238">DNA-binding</keyword>
<dbReference type="PANTHER" id="PTHR30055">
    <property type="entry name" value="HTH-TYPE TRANSCRIPTIONAL REGULATOR RUTR"/>
    <property type="match status" value="1"/>
</dbReference>
<dbReference type="PANTHER" id="PTHR30055:SF226">
    <property type="entry name" value="HTH-TYPE TRANSCRIPTIONAL REGULATOR PKSA"/>
    <property type="match status" value="1"/>
</dbReference>
<keyword evidence="7" id="KW-1185">Reference proteome</keyword>
<dbReference type="InterPro" id="IPR050109">
    <property type="entry name" value="HTH-type_TetR-like_transc_reg"/>
</dbReference>
<dbReference type="Pfam" id="PF13977">
    <property type="entry name" value="TetR_C_6"/>
    <property type="match status" value="1"/>
</dbReference>
<dbReference type="SUPFAM" id="SSF46689">
    <property type="entry name" value="Homeodomain-like"/>
    <property type="match status" value="2"/>
</dbReference>
<dbReference type="PROSITE" id="PS50977">
    <property type="entry name" value="HTH_TETR_2"/>
    <property type="match status" value="2"/>
</dbReference>
<evidence type="ECO:0000313" key="6">
    <source>
        <dbReference type="EMBL" id="CAJ0895439.1"/>
    </source>
</evidence>
<dbReference type="InterPro" id="IPR009057">
    <property type="entry name" value="Homeodomain-like_sf"/>
</dbReference>
<feature type="DNA-binding region" description="H-T-H motif" evidence="3">
    <location>
        <begin position="53"/>
        <end position="72"/>
    </location>
</feature>
<feature type="domain" description="HTH tetR-type" evidence="5">
    <location>
        <begin position="30"/>
        <end position="90"/>
    </location>
</feature>
<dbReference type="InterPro" id="IPR039538">
    <property type="entry name" value="BetI_C"/>
</dbReference>
<protein>
    <submittedName>
        <fullName evidence="6">HTH-type transcriptional regulator BetI</fullName>
    </submittedName>
</protein>
<dbReference type="EMBL" id="CAUDLI010000009">
    <property type="protein sequence ID" value="CAJ0895439.1"/>
    <property type="molecule type" value="Genomic_DNA"/>
</dbReference>
<feature type="compositionally biased region" description="Polar residues" evidence="4">
    <location>
        <begin position="237"/>
        <end position="247"/>
    </location>
</feature>
<dbReference type="InterPro" id="IPR001647">
    <property type="entry name" value="HTH_TetR"/>
</dbReference>
<proteinExistence type="predicted"/>
<gene>
    <name evidence="6" type="primary">betI</name>
    <name evidence="6" type="ORF">R77564_03891</name>
</gene>
<dbReference type="Gene3D" id="1.10.357.10">
    <property type="entry name" value="Tetracycline Repressor, domain 2"/>
    <property type="match status" value="2"/>
</dbReference>
<evidence type="ECO:0000256" key="4">
    <source>
        <dbReference type="SAM" id="MobiDB-lite"/>
    </source>
</evidence>
<dbReference type="PRINTS" id="PR00455">
    <property type="entry name" value="HTHTETR"/>
</dbReference>
<keyword evidence="1" id="KW-0678">Repressor</keyword>
<feature type="compositionally biased region" description="Basic and acidic residues" evidence="4">
    <location>
        <begin position="1"/>
        <end position="19"/>
    </location>
</feature>
<evidence type="ECO:0000313" key="7">
    <source>
        <dbReference type="Proteomes" id="UP001189792"/>
    </source>
</evidence>
<reference evidence="6 7" key="1">
    <citation type="submission" date="2023-07" db="EMBL/GenBank/DDBJ databases">
        <authorList>
            <person name="Peeters C."/>
        </authorList>
    </citation>
    <scope>NUCLEOTIDE SEQUENCE [LARGE SCALE GENOMIC DNA]</scope>
    <source>
        <strain evidence="6 7">LMG 32965</strain>
    </source>
</reference>
<feature type="region of interest" description="Disordered" evidence="4">
    <location>
        <begin position="226"/>
        <end position="251"/>
    </location>
</feature>
<feature type="DNA-binding region" description="H-T-H motif" evidence="3">
    <location>
        <begin position="306"/>
        <end position="325"/>
    </location>
</feature>
<dbReference type="Pfam" id="PF00440">
    <property type="entry name" value="TetR_N"/>
    <property type="match status" value="2"/>
</dbReference>
<evidence type="ECO:0000256" key="1">
    <source>
        <dbReference type="ARBA" id="ARBA00022491"/>
    </source>
</evidence>
<organism evidence="6 7">
    <name type="scientific">Ralstonia flatus</name>
    <dbReference type="NCBI Taxonomy" id="3058601"/>
    <lineage>
        <taxon>Bacteria</taxon>
        <taxon>Pseudomonadati</taxon>
        <taxon>Pseudomonadota</taxon>
        <taxon>Betaproteobacteria</taxon>
        <taxon>Burkholderiales</taxon>
        <taxon>Burkholderiaceae</taxon>
        <taxon>Ralstonia</taxon>
    </lineage>
</organism>
<evidence type="ECO:0000259" key="5">
    <source>
        <dbReference type="PROSITE" id="PS50977"/>
    </source>
</evidence>
<accession>A0ABM9L1E0</accession>
<comment type="caution">
    <text evidence="6">The sequence shown here is derived from an EMBL/GenBank/DDBJ whole genome shotgun (WGS) entry which is preliminary data.</text>
</comment>
<feature type="region of interest" description="Disordered" evidence="4">
    <location>
        <begin position="1"/>
        <end position="21"/>
    </location>
</feature>
<sequence>MRQKAVERGTSDDIGEARPDYGPGALRNRELRFAQISLAALQTFQEDGYTGFSTRRVAGRVGMTLGNLQHYFRTKEELLSAALRTRIRQIVSDYTAIANQPDISAERRCSALVERIFHDINETDLPKFLFEVWAFSQHEPHAAELVDDMYAQYRDTFAKLLSELHPTLTSEETLARASVLITQMAGMMIFAYYGENSDKDYAEFVRVTKRTVKMIVGLSPQALENNARLHGSRDRQTQGTSDTQVDSLGSEKSVRHELFELSIRQAGQDIPYYRPTVQWKRREVKVNEIISSAASILATEGYANFTLVRVAKELGILTSALKNYFPTHDDLLHSTLDALVRAYLERYAEMGKPSSKPALDRLCGIFDDALEESRDSKIRRLTFELFALAQHSDITLELLRKPYSAYRGIYVDLVRQIDPSATARECQARATLLAALTEGATTLMFGSRKQPADIDRIYDLMKLITIRIVHGNIAAKEAA</sequence>
<evidence type="ECO:0000256" key="3">
    <source>
        <dbReference type="PROSITE-ProRule" id="PRU00335"/>
    </source>
</evidence>
<evidence type="ECO:0000256" key="2">
    <source>
        <dbReference type="ARBA" id="ARBA00023125"/>
    </source>
</evidence>